<dbReference type="Pfam" id="PF02845">
    <property type="entry name" value="CUE"/>
    <property type="match status" value="1"/>
</dbReference>
<dbReference type="CDD" id="cd14279">
    <property type="entry name" value="CUE"/>
    <property type="match status" value="1"/>
</dbReference>
<gene>
    <name evidence="3" type="ORF">MIMGU_mgv1a009334mg</name>
</gene>
<accession>A0A022Q9K8</accession>
<evidence type="ECO:0000313" key="4">
    <source>
        <dbReference type="Proteomes" id="UP000030748"/>
    </source>
</evidence>
<name>A0A022Q9K8_ERYGU</name>
<dbReference type="PANTHER" id="PTHR31245:SF20">
    <property type="entry name" value="F18B13.13 PROTEIN"/>
    <property type="match status" value="1"/>
</dbReference>
<keyword evidence="1" id="KW-0175">Coiled coil</keyword>
<keyword evidence="4" id="KW-1185">Reference proteome</keyword>
<dbReference type="GO" id="GO:0043130">
    <property type="term" value="F:ubiquitin binding"/>
    <property type="evidence" value="ECO:0007669"/>
    <property type="project" value="InterPro"/>
</dbReference>
<proteinExistence type="predicted"/>
<organism evidence="3 4">
    <name type="scientific">Erythranthe guttata</name>
    <name type="common">Yellow monkey flower</name>
    <name type="synonym">Mimulus guttatus</name>
    <dbReference type="NCBI Taxonomy" id="4155"/>
    <lineage>
        <taxon>Eukaryota</taxon>
        <taxon>Viridiplantae</taxon>
        <taxon>Streptophyta</taxon>
        <taxon>Embryophyta</taxon>
        <taxon>Tracheophyta</taxon>
        <taxon>Spermatophyta</taxon>
        <taxon>Magnoliopsida</taxon>
        <taxon>eudicotyledons</taxon>
        <taxon>Gunneridae</taxon>
        <taxon>Pentapetalae</taxon>
        <taxon>asterids</taxon>
        <taxon>lamiids</taxon>
        <taxon>Lamiales</taxon>
        <taxon>Phrymaceae</taxon>
        <taxon>Erythranthe</taxon>
    </lineage>
</organism>
<dbReference type="InterPro" id="IPR009060">
    <property type="entry name" value="UBA-like_sf"/>
</dbReference>
<evidence type="ECO:0000256" key="1">
    <source>
        <dbReference type="SAM" id="Coils"/>
    </source>
</evidence>
<dbReference type="PANTHER" id="PTHR31245">
    <property type="entry name" value="UBIQUITIN SYSTEM COMPONENT CUE PROTEIN"/>
    <property type="match status" value="1"/>
</dbReference>
<dbReference type="EMBL" id="KI632119">
    <property type="protein sequence ID" value="EYU24631.1"/>
    <property type="molecule type" value="Genomic_DNA"/>
</dbReference>
<dbReference type="eggNOG" id="ENOG502QRNX">
    <property type="taxonomic scope" value="Eukaryota"/>
</dbReference>
<feature type="domain" description="CUE" evidence="2">
    <location>
        <begin position="50"/>
        <end position="93"/>
    </location>
</feature>
<protein>
    <recommendedName>
        <fullName evidence="2">CUE domain-containing protein</fullName>
    </recommendedName>
</protein>
<evidence type="ECO:0000313" key="3">
    <source>
        <dbReference type="EMBL" id="EYU24631.1"/>
    </source>
</evidence>
<dbReference type="SUPFAM" id="SSF46934">
    <property type="entry name" value="UBA-like"/>
    <property type="match status" value="1"/>
</dbReference>
<sequence>MSAILCGKRSFFEEAESGAPSPTSASPPVYKKLRCSSSNSPVRFTYSPPAYSGPVDQLKALFPDMEIQLLEKALEDSGNDLNSAINSLNELQLGYLKSNSGLAAEENPDMEKETAPGFVDAVPSEEPQIQNKMPTNGAEWVDLVVKEMMSATSIDDARSRAARVLESLEKSITSQASARLAEGFHKVSNPRGAMPPYHFSKNFYCFLEKIRKIWIGGIVVEREVLNILIKIYNFLIDMLTEESHTMFCVCNFMFLFLQEHAMLKEQIEALLGNNAILKRAVAIQHERQKEYDESNQEVQQLKQLVAQYQEQLRTLEMNNYALTLHLRQAQQSNSSVIGRFNPDVF</sequence>
<dbReference type="InterPro" id="IPR003892">
    <property type="entry name" value="CUE"/>
</dbReference>
<dbReference type="Proteomes" id="UP000030748">
    <property type="component" value="Unassembled WGS sequence"/>
</dbReference>
<dbReference type="Gene3D" id="1.10.8.10">
    <property type="entry name" value="DNA helicase RuvA subunit, C-terminal domain"/>
    <property type="match status" value="1"/>
</dbReference>
<dbReference type="PROSITE" id="PS51140">
    <property type="entry name" value="CUE"/>
    <property type="match status" value="1"/>
</dbReference>
<dbReference type="PhylomeDB" id="A0A022Q9K8"/>
<evidence type="ECO:0000259" key="2">
    <source>
        <dbReference type="PROSITE" id="PS51140"/>
    </source>
</evidence>
<dbReference type="AlphaFoldDB" id="A0A022Q9K8"/>
<dbReference type="STRING" id="4155.A0A022Q9K8"/>
<feature type="coiled-coil region" evidence="1">
    <location>
        <begin position="284"/>
        <end position="318"/>
    </location>
</feature>
<reference evidence="3 4" key="1">
    <citation type="journal article" date="2013" name="Proc. Natl. Acad. Sci. U.S.A.">
        <title>Fine-scale variation in meiotic recombination in Mimulus inferred from population shotgun sequencing.</title>
        <authorList>
            <person name="Hellsten U."/>
            <person name="Wright K.M."/>
            <person name="Jenkins J."/>
            <person name="Shu S."/>
            <person name="Yuan Y."/>
            <person name="Wessler S.R."/>
            <person name="Schmutz J."/>
            <person name="Willis J.H."/>
            <person name="Rokhsar D.S."/>
        </authorList>
    </citation>
    <scope>NUCLEOTIDE SEQUENCE [LARGE SCALE GENOMIC DNA]</scope>
    <source>
        <strain evidence="4">cv. DUN x IM62</strain>
    </source>
</reference>